<accession>A0ACB8T1K7</accession>
<proteinExistence type="predicted"/>
<protein>
    <submittedName>
        <fullName evidence="1">Uncharacterized protein</fullName>
    </submittedName>
</protein>
<dbReference type="EMBL" id="MU277209">
    <property type="protein sequence ID" value="KAI0062021.1"/>
    <property type="molecule type" value="Genomic_DNA"/>
</dbReference>
<sequence length="111" mass="12750">MSIFGASFVQQHIEPLLRHGHQLRTVVLDDRSSRCPPLSSHVSPHLSLLTIQCRESPDFLHVAQPFPHVHCLILRNIYERSRGWTQFLAVQGPFITSLHLDFSHSVHRLVD</sequence>
<evidence type="ECO:0000313" key="2">
    <source>
        <dbReference type="Proteomes" id="UP000814140"/>
    </source>
</evidence>
<reference evidence="1" key="2">
    <citation type="journal article" date="2022" name="New Phytol.">
        <title>Evolutionary transition to the ectomycorrhizal habit in the genomes of a hyperdiverse lineage of mushroom-forming fungi.</title>
        <authorList>
            <person name="Looney B."/>
            <person name="Miyauchi S."/>
            <person name="Morin E."/>
            <person name="Drula E."/>
            <person name="Courty P.E."/>
            <person name="Kohler A."/>
            <person name="Kuo A."/>
            <person name="LaButti K."/>
            <person name="Pangilinan J."/>
            <person name="Lipzen A."/>
            <person name="Riley R."/>
            <person name="Andreopoulos W."/>
            <person name="He G."/>
            <person name="Johnson J."/>
            <person name="Nolan M."/>
            <person name="Tritt A."/>
            <person name="Barry K.W."/>
            <person name="Grigoriev I.V."/>
            <person name="Nagy L.G."/>
            <person name="Hibbett D."/>
            <person name="Henrissat B."/>
            <person name="Matheny P.B."/>
            <person name="Labbe J."/>
            <person name="Martin F.M."/>
        </authorList>
    </citation>
    <scope>NUCLEOTIDE SEQUENCE</scope>
    <source>
        <strain evidence="1">HHB10654</strain>
    </source>
</reference>
<reference evidence="1" key="1">
    <citation type="submission" date="2021-03" db="EMBL/GenBank/DDBJ databases">
        <authorList>
            <consortium name="DOE Joint Genome Institute"/>
            <person name="Ahrendt S."/>
            <person name="Looney B.P."/>
            <person name="Miyauchi S."/>
            <person name="Morin E."/>
            <person name="Drula E."/>
            <person name="Courty P.E."/>
            <person name="Chicoki N."/>
            <person name="Fauchery L."/>
            <person name="Kohler A."/>
            <person name="Kuo A."/>
            <person name="Labutti K."/>
            <person name="Pangilinan J."/>
            <person name="Lipzen A."/>
            <person name="Riley R."/>
            <person name="Andreopoulos W."/>
            <person name="He G."/>
            <person name="Johnson J."/>
            <person name="Barry K.W."/>
            <person name="Grigoriev I.V."/>
            <person name="Nagy L."/>
            <person name="Hibbett D."/>
            <person name="Henrissat B."/>
            <person name="Matheny P.B."/>
            <person name="Labbe J."/>
            <person name="Martin F."/>
        </authorList>
    </citation>
    <scope>NUCLEOTIDE SEQUENCE</scope>
    <source>
        <strain evidence="1">HHB10654</strain>
    </source>
</reference>
<comment type="caution">
    <text evidence="1">The sequence shown here is derived from an EMBL/GenBank/DDBJ whole genome shotgun (WGS) entry which is preliminary data.</text>
</comment>
<evidence type="ECO:0000313" key="1">
    <source>
        <dbReference type="EMBL" id="KAI0062021.1"/>
    </source>
</evidence>
<gene>
    <name evidence="1" type="ORF">BV25DRAFT_686572</name>
</gene>
<dbReference type="Proteomes" id="UP000814140">
    <property type="component" value="Unassembled WGS sequence"/>
</dbReference>
<organism evidence="1 2">
    <name type="scientific">Artomyces pyxidatus</name>
    <dbReference type="NCBI Taxonomy" id="48021"/>
    <lineage>
        <taxon>Eukaryota</taxon>
        <taxon>Fungi</taxon>
        <taxon>Dikarya</taxon>
        <taxon>Basidiomycota</taxon>
        <taxon>Agaricomycotina</taxon>
        <taxon>Agaricomycetes</taxon>
        <taxon>Russulales</taxon>
        <taxon>Auriscalpiaceae</taxon>
        <taxon>Artomyces</taxon>
    </lineage>
</organism>
<keyword evidence="2" id="KW-1185">Reference proteome</keyword>
<name>A0ACB8T1K7_9AGAM</name>